<dbReference type="InterPro" id="IPR051684">
    <property type="entry name" value="Electron_Trans/Redox"/>
</dbReference>
<dbReference type="Pfam" id="PF12801">
    <property type="entry name" value="Fer4_5"/>
    <property type="match status" value="1"/>
</dbReference>
<evidence type="ECO:0000313" key="11">
    <source>
        <dbReference type="Proteomes" id="UP000197468"/>
    </source>
</evidence>
<evidence type="ECO:0000256" key="5">
    <source>
        <dbReference type="ARBA" id="ARBA00023004"/>
    </source>
</evidence>
<feature type="transmembrane region" description="Helical" evidence="8">
    <location>
        <begin position="367"/>
        <end position="387"/>
    </location>
</feature>
<dbReference type="InterPro" id="IPR017896">
    <property type="entry name" value="4Fe4S_Fe-S-bd"/>
</dbReference>
<name>A0A246JGA6_9BURK</name>
<feature type="domain" description="4Fe-4S ferredoxin-type" evidence="9">
    <location>
        <begin position="284"/>
        <end position="312"/>
    </location>
</feature>
<dbReference type="InterPro" id="IPR017900">
    <property type="entry name" value="4Fe4S_Fe_S_CS"/>
</dbReference>
<dbReference type="InterPro" id="IPR032879">
    <property type="entry name" value="FixG_C"/>
</dbReference>
<dbReference type="SUPFAM" id="SSF54862">
    <property type="entry name" value="4Fe-4S ferredoxins"/>
    <property type="match status" value="1"/>
</dbReference>
<evidence type="ECO:0000256" key="4">
    <source>
        <dbReference type="ARBA" id="ARBA00022982"/>
    </source>
</evidence>
<organism evidence="10 11">
    <name type="scientific">Roseateles aquatilis</name>
    <dbReference type="NCBI Taxonomy" id="431061"/>
    <lineage>
        <taxon>Bacteria</taxon>
        <taxon>Pseudomonadati</taxon>
        <taxon>Pseudomonadota</taxon>
        <taxon>Betaproteobacteria</taxon>
        <taxon>Burkholderiales</taxon>
        <taxon>Sphaerotilaceae</taxon>
        <taxon>Roseateles</taxon>
    </lineage>
</organism>
<dbReference type="InterPro" id="IPR013783">
    <property type="entry name" value="Ig-like_fold"/>
</dbReference>
<dbReference type="RefSeq" id="WP_088384779.1">
    <property type="nucleotide sequence ID" value="NZ_NIOF01000003.1"/>
</dbReference>
<proteinExistence type="predicted"/>
<dbReference type="Gene3D" id="1.10.1060.10">
    <property type="entry name" value="Alpha-helical ferredoxin"/>
    <property type="match status" value="1"/>
</dbReference>
<dbReference type="PANTHER" id="PTHR30176">
    <property type="entry name" value="FERREDOXIN-TYPE PROTEIN NAPH"/>
    <property type="match status" value="1"/>
</dbReference>
<dbReference type="Pfam" id="PF13746">
    <property type="entry name" value="Fer4_18"/>
    <property type="match status" value="1"/>
</dbReference>
<keyword evidence="3" id="KW-0479">Metal-binding</keyword>
<keyword evidence="6" id="KW-0411">Iron-sulfur</keyword>
<evidence type="ECO:0000259" key="9">
    <source>
        <dbReference type="PROSITE" id="PS51379"/>
    </source>
</evidence>
<dbReference type="GO" id="GO:0051539">
    <property type="term" value="F:4 iron, 4 sulfur cluster binding"/>
    <property type="evidence" value="ECO:0007669"/>
    <property type="project" value="UniProtKB-KW"/>
</dbReference>
<dbReference type="InterPro" id="IPR014116">
    <property type="entry name" value="Cyt_c_oxidase_cbb3_FixG"/>
</dbReference>
<feature type="transmembrane region" description="Helical" evidence="8">
    <location>
        <begin position="64"/>
        <end position="85"/>
    </location>
</feature>
<keyword evidence="1" id="KW-0813">Transport</keyword>
<feature type="transmembrane region" description="Helical" evidence="8">
    <location>
        <begin position="112"/>
        <end position="133"/>
    </location>
</feature>
<keyword evidence="11" id="KW-1185">Reference proteome</keyword>
<evidence type="ECO:0000256" key="6">
    <source>
        <dbReference type="ARBA" id="ARBA00023014"/>
    </source>
</evidence>
<evidence type="ECO:0000313" key="10">
    <source>
        <dbReference type="EMBL" id="OWQ91551.1"/>
    </source>
</evidence>
<evidence type="ECO:0000256" key="1">
    <source>
        <dbReference type="ARBA" id="ARBA00022448"/>
    </source>
</evidence>
<evidence type="ECO:0000256" key="2">
    <source>
        <dbReference type="ARBA" id="ARBA00022485"/>
    </source>
</evidence>
<dbReference type="EMBL" id="NIOF01000003">
    <property type="protein sequence ID" value="OWQ91551.1"/>
    <property type="molecule type" value="Genomic_DNA"/>
</dbReference>
<accession>A0A246JGA6</accession>
<dbReference type="OrthoDB" id="9811700at2"/>
<comment type="caution">
    <text evidence="10">The sequence shown here is derived from an EMBL/GenBank/DDBJ whole genome shotgun (WGS) entry which is preliminary data.</text>
</comment>
<dbReference type="PROSITE" id="PS00198">
    <property type="entry name" value="4FE4S_FER_1"/>
    <property type="match status" value="1"/>
</dbReference>
<dbReference type="GO" id="GO:0005886">
    <property type="term" value="C:plasma membrane"/>
    <property type="evidence" value="ECO:0007669"/>
    <property type="project" value="TreeGrafter"/>
</dbReference>
<keyword evidence="4" id="KW-0249">Electron transport</keyword>
<keyword evidence="8" id="KW-1133">Transmembrane helix</keyword>
<keyword evidence="8" id="KW-0812">Transmembrane</keyword>
<evidence type="ECO:0000256" key="3">
    <source>
        <dbReference type="ARBA" id="ARBA00022723"/>
    </source>
</evidence>
<evidence type="ECO:0000256" key="8">
    <source>
        <dbReference type="SAM" id="Phobius"/>
    </source>
</evidence>
<feature type="region of interest" description="Disordered" evidence="7">
    <location>
        <begin position="1"/>
        <end position="26"/>
    </location>
</feature>
<gene>
    <name evidence="10" type="primary">ccoG</name>
    <name evidence="10" type="ORF">CDN99_10440</name>
</gene>
<dbReference type="Proteomes" id="UP000197468">
    <property type="component" value="Unassembled WGS sequence"/>
</dbReference>
<feature type="transmembrane region" description="Helical" evidence="8">
    <location>
        <begin position="223"/>
        <end position="240"/>
    </location>
</feature>
<protein>
    <submittedName>
        <fullName evidence="10">Cytochrome c oxidase accessory protein CcoG</fullName>
    </submittedName>
</protein>
<keyword evidence="5" id="KW-0408">Iron</keyword>
<reference evidence="10 11" key="1">
    <citation type="journal article" date="2008" name="Int. J. Syst. Evol. Microbiol.">
        <title>Description of Roseateles aquatilis sp. nov. and Roseateles terrae sp. nov., in the class Betaproteobacteria, and emended description of the genus Roseateles.</title>
        <authorList>
            <person name="Gomila M."/>
            <person name="Bowien B."/>
            <person name="Falsen E."/>
            <person name="Moore E.R."/>
            <person name="Lalucat J."/>
        </authorList>
    </citation>
    <scope>NUCLEOTIDE SEQUENCE [LARGE SCALE GENOMIC DNA]</scope>
    <source>
        <strain evidence="10 11">CCUG 48205</strain>
    </source>
</reference>
<dbReference type="PANTHER" id="PTHR30176:SF3">
    <property type="entry name" value="FERREDOXIN-TYPE PROTEIN NAPH"/>
    <property type="match status" value="1"/>
</dbReference>
<feature type="transmembrane region" description="Helical" evidence="8">
    <location>
        <begin position="186"/>
        <end position="203"/>
    </location>
</feature>
<sequence length="508" mass="56286">MSVGKTIPIKPASLAGGPDRARPRPADGVSAEAVTAAPTAPRMVSLYEAEAKIYPRAVHGWYAVWRWLLVWATQLLFYGLPWLTWNGRQAVLFDLDARRFLIFDLILYPQDFIYLTALLVVSAFGLFFFTAVAGRLWCGYACPQTVYTEIFLWIERHVEGDRAARIRLDRAGWGAGKLMRKGGKHAAWLVVSLWTGFTFVGYFEPIRALGASAVQGALSGWESFWVLFYGFATYGNAGYLREQVCKYMCPYARFQSAMFDKDTLIISYDAARGDPRGPRSKKVDPAAAGLGSCVDCAQCVHVCPTGIDIRGGLQYECIGCAACIDVCNDVMDKFGYDRGLIRYATQNGIDKRWTAAQQWRRVFRPRVLVYGAILLLVSGTLVASLALRLPFKVDVVRDRATLARQVEDGAIENLYRLQLMNAAESTQRFDLAVQGIDGLAVVSPTGPLTLAPAEARWITVSLRLPFEAAQGLGGGVHPMHFLIRRIGDVDEGVADRELLEKSTFVVPR</sequence>
<dbReference type="InterPro" id="IPR009051">
    <property type="entry name" value="Helical_ferredxn"/>
</dbReference>
<dbReference type="GO" id="GO:0046872">
    <property type="term" value="F:metal ion binding"/>
    <property type="evidence" value="ECO:0007669"/>
    <property type="project" value="UniProtKB-KW"/>
</dbReference>
<dbReference type="NCBIfam" id="TIGR02745">
    <property type="entry name" value="ccoG_rdxA_fixG"/>
    <property type="match status" value="1"/>
</dbReference>
<dbReference type="Pfam" id="PF11614">
    <property type="entry name" value="FixG_C"/>
    <property type="match status" value="1"/>
</dbReference>
<dbReference type="Gene3D" id="2.60.40.10">
    <property type="entry name" value="Immunoglobulins"/>
    <property type="match status" value="1"/>
</dbReference>
<evidence type="ECO:0000256" key="7">
    <source>
        <dbReference type="SAM" id="MobiDB-lite"/>
    </source>
</evidence>
<dbReference type="PROSITE" id="PS51379">
    <property type="entry name" value="4FE4S_FER_2"/>
    <property type="match status" value="1"/>
</dbReference>
<keyword evidence="2" id="KW-0004">4Fe-4S</keyword>
<dbReference type="AlphaFoldDB" id="A0A246JGA6"/>
<keyword evidence="8" id="KW-0472">Membrane</keyword>